<dbReference type="VEuPathDB" id="FungiDB:YALI0_F22561g"/>
<reference evidence="11 13" key="2">
    <citation type="submission" date="2018-07" db="EMBL/GenBank/DDBJ databases">
        <title>Draft Genome Assemblies for Five Robust Yarrowia lipolytica Strains Exhibiting High Lipid Production and Pentose Sugar Utilization and Sugar Alcohol Secretion from Undetoxified Lignocellulosic Biomass Hydrolysates.</title>
        <authorList>
            <consortium name="DOE Joint Genome Institute"/>
            <person name="Walker C."/>
            <person name="Ryu S."/>
            <person name="Na H."/>
            <person name="Zane M."/>
            <person name="LaButti K."/>
            <person name="Lipzen A."/>
            <person name="Haridas S."/>
            <person name="Barry K."/>
            <person name="Grigoriev I.V."/>
            <person name="Quarterman J."/>
            <person name="Slininger P."/>
            <person name="Dien B."/>
            <person name="Trinh C.T."/>
        </authorList>
    </citation>
    <scope>NUCLEOTIDE SEQUENCE [LARGE SCALE GENOMIC DNA]</scope>
    <source>
        <strain evidence="11 13">YB392</strain>
    </source>
</reference>
<keyword evidence="2" id="KW-0812">Transmembrane</keyword>
<dbReference type="GeneID" id="2908814"/>
<feature type="domain" description="RING-type" evidence="9">
    <location>
        <begin position="149"/>
        <end position="195"/>
    </location>
</feature>
<dbReference type="PANTHER" id="PTHR47168">
    <property type="entry name" value="RING ZINC FINGER DOMAIN SUPERFAMILY PROTEIN-RELATED"/>
    <property type="match status" value="1"/>
</dbReference>
<dbReference type="VEuPathDB" id="FungiDB:YALI1_F29798g"/>
<evidence type="ECO:0000256" key="2">
    <source>
        <dbReference type="ARBA" id="ARBA00022692"/>
    </source>
</evidence>
<dbReference type="KEGG" id="yli:2908814"/>
<reference evidence="10 12" key="1">
    <citation type="journal article" date="2016" name="PLoS ONE">
        <title>Sequence Assembly of Yarrowia lipolytica Strain W29/CLIB89 Shows Transposable Element Diversity.</title>
        <authorList>
            <person name="Magnan C."/>
            <person name="Yu J."/>
            <person name="Chang I."/>
            <person name="Jahn E."/>
            <person name="Kanomata Y."/>
            <person name="Wu J."/>
            <person name="Zeller M."/>
            <person name="Oakes M."/>
            <person name="Baldi P."/>
            <person name="Sandmeyer S."/>
        </authorList>
    </citation>
    <scope>NUCLEOTIDE SEQUENCE [LARGE SCALE GENOMIC DNA]</scope>
    <source>
        <strain evidence="10">CLIB89</strain>
        <strain evidence="12">CLIB89(W29)</strain>
    </source>
</reference>
<dbReference type="Pfam" id="PF13639">
    <property type="entry name" value="zf-RING_2"/>
    <property type="match status" value="1"/>
</dbReference>
<sequence length="199" mass="22550">MCPCPCYIHQMVLFQKTRRLVKKVHNAMHYRESSVSDDEFECLASPVGSFEVKSVTRDTPSNDYYCKDMVKCIPPSYDLDHPNYTNLNTPPLTPTTPSYTLALTTHTVSSTSLPSIAPLVSSQVVDDNFPVQDYTKWEAQYGHSVCQDCLVCTRPFCRGDQIRELPCSSTLPHIFHSSCLFDWLTQSHLSCPTCDREVL</sequence>
<keyword evidence="4 8" id="KW-0863">Zinc-finger</keyword>
<dbReference type="InterPro" id="IPR013083">
    <property type="entry name" value="Znf_RING/FYVE/PHD"/>
</dbReference>
<keyword evidence="7" id="KW-0472">Membrane</keyword>
<name>A0A1D8NPK4_YARLL</name>
<evidence type="ECO:0000256" key="1">
    <source>
        <dbReference type="ARBA" id="ARBA00004167"/>
    </source>
</evidence>
<dbReference type="GO" id="GO:0008270">
    <property type="term" value="F:zinc ion binding"/>
    <property type="evidence" value="ECO:0007669"/>
    <property type="project" value="UniProtKB-KW"/>
</dbReference>
<dbReference type="EMBL" id="KZ857326">
    <property type="protein sequence ID" value="RDW28336.1"/>
    <property type="molecule type" value="Genomic_DNA"/>
</dbReference>
<organism evidence="10 12">
    <name type="scientific">Yarrowia lipolytica</name>
    <name type="common">Candida lipolytica</name>
    <dbReference type="NCBI Taxonomy" id="4952"/>
    <lineage>
        <taxon>Eukaryota</taxon>
        <taxon>Fungi</taxon>
        <taxon>Dikarya</taxon>
        <taxon>Ascomycota</taxon>
        <taxon>Saccharomycotina</taxon>
        <taxon>Dipodascomycetes</taxon>
        <taxon>Dipodascales</taxon>
        <taxon>Dipodascales incertae sedis</taxon>
        <taxon>Yarrowia</taxon>
    </lineage>
</organism>
<dbReference type="PROSITE" id="PS50089">
    <property type="entry name" value="ZF_RING_2"/>
    <property type="match status" value="1"/>
</dbReference>
<dbReference type="GO" id="GO:0016020">
    <property type="term" value="C:membrane"/>
    <property type="evidence" value="ECO:0007669"/>
    <property type="project" value="UniProtKB-SubCell"/>
</dbReference>
<comment type="subcellular location">
    <subcellularLocation>
        <location evidence="1">Membrane</location>
        <topology evidence="1">Single-pass membrane protein</topology>
    </subcellularLocation>
</comment>
<dbReference type="InterPro" id="IPR001841">
    <property type="entry name" value="Znf_RING"/>
</dbReference>
<dbReference type="Proteomes" id="UP000256601">
    <property type="component" value="Unassembled WGS sequence"/>
</dbReference>
<protein>
    <recommendedName>
        <fullName evidence="9">RING-type domain-containing protein</fullName>
    </recommendedName>
</protein>
<dbReference type="EMBL" id="CP017558">
    <property type="protein sequence ID" value="AOW07570.1"/>
    <property type="molecule type" value="Genomic_DNA"/>
</dbReference>
<evidence type="ECO:0000256" key="8">
    <source>
        <dbReference type="PROSITE-ProRule" id="PRU00175"/>
    </source>
</evidence>
<evidence type="ECO:0000256" key="5">
    <source>
        <dbReference type="ARBA" id="ARBA00022833"/>
    </source>
</evidence>
<dbReference type="PANTHER" id="PTHR47168:SF1">
    <property type="entry name" value="OS02G0798600 PROTEIN"/>
    <property type="match status" value="1"/>
</dbReference>
<evidence type="ECO:0000256" key="3">
    <source>
        <dbReference type="ARBA" id="ARBA00022723"/>
    </source>
</evidence>
<evidence type="ECO:0000313" key="12">
    <source>
        <dbReference type="Proteomes" id="UP000182444"/>
    </source>
</evidence>
<evidence type="ECO:0000313" key="13">
    <source>
        <dbReference type="Proteomes" id="UP000256601"/>
    </source>
</evidence>
<evidence type="ECO:0000313" key="10">
    <source>
        <dbReference type="EMBL" id="AOW07570.1"/>
    </source>
</evidence>
<evidence type="ECO:0000256" key="4">
    <source>
        <dbReference type="ARBA" id="ARBA00022771"/>
    </source>
</evidence>
<dbReference type="InterPro" id="IPR051653">
    <property type="entry name" value="E3_ligase_sorting_rcpt"/>
</dbReference>
<evidence type="ECO:0000256" key="6">
    <source>
        <dbReference type="ARBA" id="ARBA00022989"/>
    </source>
</evidence>
<dbReference type="AlphaFoldDB" id="A0A1D8NPK4"/>
<gene>
    <name evidence="11" type="ORF">B0I71DRAFT_127681</name>
    <name evidence="10" type="ORF">YALI1_F29798g</name>
</gene>
<keyword evidence="5" id="KW-0862">Zinc</keyword>
<keyword evidence="6" id="KW-1133">Transmembrane helix</keyword>
<evidence type="ECO:0000259" key="9">
    <source>
        <dbReference type="PROSITE" id="PS50089"/>
    </source>
</evidence>
<keyword evidence="3" id="KW-0479">Metal-binding</keyword>
<accession>A0A1D8NPK4</accession>
<dbReference type="Proteomes" id="UP000182444">
    <property type="component" value="Chromosome 1F"/>
</dbReference>
<evidence type="ECO:0000256" key="7">
    <source>
        <dbReference type="ARBA" id="ARBA00023136"/>
    </source>
</evidence>
<dbReference type="SUPFAM" id="SSF57850">
    <property type="entry name" value="RING/U-box"/>
    <property type="match status" value="1"/>
</dbReference>
<proteinExistence type="predicted"/>
<dbReference type="Gene3D" id="3.30.40.10">
    <property type="entry name" value="Zinc/RING finger domain, C3HC4 (zinc finger)"/>
    <property type="match status" value="1"/>
</dbReference>
<evidence type="ECO:0000313" key="11">
    <source>
        <dbReference type="EMBL" id="RDW28336.1"/>
    </source>
</evidence>